<feature type="signal peptide" evidence="1">
    <location>
        <begin position="1"/>
        <end position="28"/>
    </location>
</feature>
<dbReference type="KEGG" id="paun:MJA45_01790"/>
<dbReference type="Gene3D" id="3.30.1920.20">
    <property type="match status" value="1"/>
</dbReference>
<gene>
    <name evidence="2" type="ORF">MJA45_01790</name>
</gene>
<dbReference type="InterPro" id="IPR013783">
    <property type="entry name" value="Ig-like_fold"/>
</dbReference>
<protein>
    <submittedName>
        <fullName evidence="2">Carboxypeptidase-like regulatory domain-containing protein</fullName>
    </submittedName>
</protein>
<keyword evidence="1" id="KW-0732">Signal</keyword>
<dbReference type="InterPro" id="IPR008969">
    <property type="entry name" value="CarboxyPept-like_regulatory"/>
</dbReference>
<dbReference type="RefSeq" id="WP_315605587.1">
    <property type="nucleotide sequence ID" value="NZ_CP130318.1"/>
</dbReference>
<accession>A0AA96LEL6</accession>
<keyword evidence="3" id="KW-1185">Reference proteome</keyword>
<evidence type="ECO:0000256" key="1">
    <source>
        <dbReference type="SAM" id="SignalP"/>
    </source>
</evidence>
<proteinExistence type="predicted"/>
<evidence type="ECO:0000313" key="2">
    <source>
        <dbReference type="EMBL" id="WNQ11813.1"/>
    </source>
</evidence>
<feature type="chain" id="PRO_5041681359" evidence="1">
    <location>
        <begin position="29"/>
        <end position="611"/>
    </location>
</feature>
<dbReference type="InterPro" id="IPR058094">
    <property type="entry name" value="Ig-like_OmpL47-like"/>
</dbReference>
<name>A0AA96LEL6_9BACL</name>
<evidence type="ECO:0000313" key="3">
    <source>
        <dbReference type="Proteomes" id="UP001305702"/>
    </source>
</evidence>
<dbReference type="Gene3D" id="2.60.40.10">
    <property type="entry name" value="Immunoglobulins"/>
    <property type="match status" value="1"/>
</dbReference>
<dbReference type="SUPFAM" id="SSF49464">
    <property type="entry name" value="Carboxypeptidase regulatory domain-like"/>
    <property type="match status" value="1"/>
</dbReference>
<dbReference type="AlphaFoldDB" id="A0AA96LEL6"/>
<dbReference type="Proteomes" id="UP001305702">
    <property type="component" value="Chromosome"/>
</dbReference>
<sequence>MRRRWAARLGLAVLVVLLGLVYSPSARAEWEDPFVTPYPLEGTITDETGAPVGGVTLTAVSPYILYHSGQRELGSATTDANGHYRMEPFLRFFNDQNGIGSYITFQLKGYPVIRYLGGRTQFDFQFPSTLGRAEGKITIEGTELPNPGLPVQVGMRMNKGEIYRLGTGVTDDQGRYAISYIPADFTTYDERGAVVVSEYTQNNRFYDATSALPAAPETVYGYVASSYGFPLKASIKSGGRLYSTDERGGFAIRQGDTSLHPYKFTADGYVPYETTLGPGGPQVINLEFINVPPTVTANTDRNPDRNGWYNRDVTVTFEAQDSNPYQTVTVDPPKTVTTEGKDQLITGSATDEGGLTGSGSISISLDKTPPATKAFLGPVTSGSWRSTATMTLTAEDSLSGVDTTEYSLDNGQTWTAYKMPVNLDKEGSYAVLYLSLDIAGNQEVPKTLAVQLDRTAPVIQVTAPLKERYRDSADLVISYKAEDGLSGIDPAKTAATLDGKQVANGTSLALYTLPLGTHTFKVTAVDQAGNEAVLEYTFETFADGTSLKALFNRFAGDGKIKAPIANTLSKKLEDNQLKPFLSLLKAQRGKAVEAIAADYLERDAKALMGAD</sequence>
<dbReference type="EMBL" id="CP130318">
    <property type="protein sequence ID" value="WNQ11813.1"/>
    <property type="molecule type" value="Genomic_DNA"/>
</dbReference>
<dbReference type="NCBIfam" id="NF047446">
    <property type="entry name" value="barrel_OmpL47"/>
    <property type="match status" value="1"/>
</dbReference>
<reference evidence="2 3" key="1">
    <citation type="submission" date="2022-02" db="EMBL/GenBank/DDBJ databases">
        <title>Paenibacillus sp. MBLB1776 Whole Genome Shotgun Sequencing.</title>
        <authorList>
            <person name="Hwang C.Y."/>
            <person name="Cho E.-S."/>
            <person name="Seo M.-J."/>
        </authorList>
    </citation>
    <scope>NUCLEOTIDE SEQUENCE [LARGE SCALE GENOMIC DNA]</scope>
    <source>
        <strain evidence="2 3">MBLB1776</strain>
    </source>
</reference>
<organism evidence="2 3">
    <name type="scientific">Paenibacillus aurantius</name>
    <dbReference type="NCBI Taxonomy" id="2918900"/>
    <lineage>
        <taxon>Bacteria</taxon>
        <taxon>Bacillati</taxon>
        <taxon>Bacillota</taxon>
        <taxon>Bacilli</taxon>
        <taxon>Bacillales</taxon>
        <taxon>Paenibacillaceae</taxon>
        <taxon>Paenibacillus</taxon>
    </lineage>
</organism>